<accession>A0A917Q577</accession>
<name>A0A917Q577_9PSED</name>
<dbReference type="InterPro" id="IPR011335">
    <property type="entry name" value="Restrct_endonuc-II-like"/>
</dbReference>
<keyword evidence="1" id="KW-0472">Membrane</keyword>
<feature type="domain" description="Restriction endonuclease type IV Mrr" evidence="2">
    <location>
        <begin position="109"/>
        <end position="218"/>
    </location>
</feature>
<feature type="transmembrane region" description="Helical" evidence="1">
    <location>
        <begin position="20"/>
        <end position="40"/>
    </location>
</feature>
<dbReference type="AlphaFoldDB" id="A0A917Q577"/>
<gene>
    <name evidence="3" type="ORF">GCM10009304_40330</name>
</gene>
<dbReference type="RefSeq" id="WP_188986032.1">
    <property type="nucleotide sequence ID" value="NZ_BMPO01000013.1"/>
</dbReference>
<dbReference type="Proteomes" id="UP000635983">
    <property type="component" value="Unassembled WGS sequence"/>
</dbReference>
<reference evidence="3" key="2">
    <citation type="submission" date="2020-09" db="EMBL/GenBank/DDBJ databases">
        <authorList>
            <person name="Sun Q."/>
            <person name="Ohkuma M."/>
        </authorList>
    </citation>
    <scope>NUCLEOTIDE SEQUENCE</scope>
    <source>
        <strain evidence="3">JCM 30078</strain>
    </source>
</reference>
<evidence type="ECO:0000313" key="4">
    <source>
        <dbReference type="Proteomes" id="UP000635983"/>
    </source>
</evidence>
<reference evidence="3" key="1">
    <citation type="journal article" date="2014" name="Int. J. Syst. Evol. Microbiol.">
        <title>Complete genome sequence of Corynebacterium casei LMG S-19264T (=DSM 44701T), isolated from a smear-ripened cheese.</title>
        <authorList>
            <consortium name="US DOE Joint Genome Institute (JGI-PGF)"/>
            <person name="Walter F."/>
            <person name="Albersmeier A."/>
            <person name="Kalinowski J."/>
            <person name="Ruckert C."/>
        </authorList>
    </citation>
    <scope>NUCLEOTIDE SEQUENCE</scope>
    <source>
        <strain evidence="3">JCM 30078</strain>
    </source>
</reference>
<dbReference type="PANTHER" id="PTHR30015:SF7">
    <property type="entry name" value="TYPE IV METHYL-DIRECTED RESTRICTION ENZYME ECOKMRR"/>
    <property type="match status" value="1"/>
</dbReference>
<dbReference type="SUPFAM" id="SSF52980">
    <property type="entry name" value="Restriction endonuclease-like"/>
    <property type="match status" value="1"/>
</dbReference>
<dbReference type="InterPro" id="IPR007560">
    <property type="entry name" value="Restrct_endonuc_IV_Mrr"/>
</dbReference>
<dbReference type="PANTHER" id="PTHR30015">
    <property type="entry name" value="MRR RESTRICTION SYSTEM PROTEIN"/>
    <property type="match status" value="1"/>
</dbReference>
<dbReference type="InterPro" id="IPR052906">
    <property type="entry name" value="Type_IV_Methyl-Rstrct_Enzyme"/>
</dbReference>
<keyword evidence="1" id="KW-0812">Transmembrane</keyword>
<dbReference type="EMBL" id="BMPO01000013">
    <property type="protein sequence ID" value="GGK10217.1"/>
    <property type="molecule type" value="Genomic_DNA"/>
</dbReference>
<evidence type="ECO:0000259" key="2">
    <source>
        <dbReference type="Pfam" id="PF04471"/>
    </source>
</evidence>
<dbReference type="GO" id="GO:0015666">
    <property type="term" value="F:restriction endodeoxyribonuclease activity"/>
    <property type="evidence" value="ECO:0007669"/>
    <property type="project" value="TreeGrafter"/>
</dbReference>
<dbReference type="GO" id="GO:0009307">
    <property type="term" value="P:DNA restriction-modification system"/>
    <property type="evidence" value="ECO:0007669"/>
    <property type="project" value="InterPro"/>
</dbReference>
<sequence>MARRHKTTPLEDLMYVAAKFPWWLTLALAAFSFLWLRAYVGQPIVTVTDPKLMANALPGQSLRTLASVGQYLLPLALLCGAAASIFARDKQRKRVDGVARVFESEKTLDGVSWQVFEARVREAFVRNGFSFVDVNGEGAREESHFLLLKDSEKHVALYQHWRSSKVGIDAIHDCLGAMAAEGAVGGFIVTDGAFTRGARSFAHERGIQLLDASALKRWNAKPAGAGSSGTLQPVSKVTAGDDVSICPVCCGPKNVCEEKSGACWQRIVGM</sequence>
<evidence type="ECO:0000313" key="3">
    <source>
        <dbReference type="EMBL" id="GGK10217.1"/>
    </source>
</evidence>
<dbReference type="Pfam" id="PF04471">
    <property type="entry name" value="Mrr_cat"/>
    <property type="match status" value="1"/>
</dbReference>
<dbReference type="GO" id="GO:0003677">
    <property type="term" value="F:DNA binding"/>
    <property type="evidence" value="ECO:0007669"/>
    <property type="project" value="InterPro"/>
</dbReference>
<evidence type="ECO:0000256" key="1">
    <source>
        <dbReference type="SAM" id="Phobius"/>
    </source>
</evidence>
<keyword evidence="4" id="KW-1185">Reference proteome</keyword>
<keyword evidence="1" id="KW-1133">Transmembrane helix</keyword>
<feature type="transmembrane region" description="Helical" evidence="1">
    <location>
        <begin position="68"/>
        <end position="87"/>
    </location>
</feature>
<protein>
    <recommendedName>
        <fullName evidence="2">Restriction endonuclease type IV Mrr domain-containing protein</fullName>
    </recommendedName>
</protein>
<proteinExistence type="predicted"/>
<organism evidence="3 4">
    <name type="scientific">Pseudomonas matsuisoli</name>
    <dbReference type="NCBI Taxonomy" id="1515666"/>
    <lineage>
        <taxon>Bacteria</taxon>
        <taxon>Pseudomonadati</taxon>
        <taxon>Pseudomonadota</taxon>
        <taxon>Gammaproteobacteria</taxon>
        <taxon>Pseudomonadales</taxon>
        <taxon>Pseudomonadaceae</taxon>
        <taxon>Pseudomonas</taxon>
    </lineage>
</organism>
<comment type="caution">
    <text evidence="3">The sequence shown here is derived from an EMBL/GenBank/DDBJ whole genome shotgun (WGS) entry which is preliminary data.</text>
</comment>